<dbReference type="InterPro" id="IPR007527">
    <property type="entry name" value="Znf_SWIM"/>
</dbReference>
<feature type="domain" description="SWIM-type" evidence="2">
    <location>
        <begin position="45"/>
        <end position="86"/>
    </location>
</feature>
<dbReference type="STRING" id="341036.SAMN05660649_02366"/>
<keyword evidence="1" id="KW-0863">Zinc-finger</keyword>
<dbReference type="PROSITE" id="PS50966">
    <property type="entry name" value="ZF_SWIM"/>
    <property type="match status" value="1"/>
</dbReference>
<dbReference type="Proteomes" id="UP000199337">
    <property type="component" value="Unassembled WGS sequence"/>
</dbReference>
<evidence type="ECO:0000313" key="3">
    <source>
        <dbReference type="EMBL" id="SFG68989.1"/>
    </source>
</evidence>
<accession>A0A1I2TXS7</accession>
<dbReference type="EMBL" id="FOOX01000008">
    <property type="protein sequence ID" value="SFG68989.1"/>
    <property type="molecule type" value="Genomic_DNA"/>
</dbReference>
<sequence>MLNIIYEIMILKRMVKMTVKIGEPYFVDELVVYFINENEALVTDYDCRWELKATENTCECCTFRFRSRVNPGFACRHIAAVRRMKKS</sequence>
<dbReference type="RefSeq" id="WP_238456431.1">
    <property type="nucleotide sequence ID" value="NZ_FOOX01000008.1"/>
</dbReference>
<keyword evidence="4" id="KW-1185">Reference proteome</keyword>
<proteinExistence type="predicted"/>
<protein>
    <submittedName>
        <fullName evidence="3">SWIM zinc finger</fullName>
    </submittedName>
</protein>
<keyword evidence="1" id="KW-0862">Zinc</keyword>
<keyword evidence="1" id="KW-0479">Metal-binding</keyword>
<name>A0A1I2TXS7_9FIRM</name>
<dbReference type="AlphaFoldDB" id="A0A1I2TXS7"/>
<evidence type="ECO:0000259" key="2">
    <source>
        <dbReference type="PROSITE" id="PS50966"/>
    </source>
</evidence>
<evidence type="ECO:0000313" key="4">
    <source>
        <dbReference type="Proteomes" id="UP000199337"/>
    </source>
</evidence>
<organism evidence="3 4">
    <name type="scientific">Desulfotruncus arcticus DSM 17038</name>
    <dbReference type="NCBI Taxonomy" id="1121424"/>
    <lineage>
        <taxon>Bacteria</taxon>
        <taxon>Bacillati</taxon>
        <taxon>Bacillota</taxon>
        <taxon>Clostridia</taxon>
        <taxon>Eubacteriales</taxon>
        <taxon>Desulfallaceae</taxon>
        <taxon>Desulfotruncus</taxon>
    </lineage>
</organism>
<dbReference type="GO" id="GO:0008270">
    <property type="term" value="F:zinc ion binding"/>
    <property type="evidence" value="ECO:0007669"/>
    <property type="project" value="UniProtKB-KW"/>
</dbReference>
<reference evidence="4" key="1">
    <citation type="submission" date="2016-10" db="EMBL/GenBank/DDBJ databases">
        <authorList>
            <person name="Varghese N."/>
            <person name="Submissions S."/>
        </authorList>
    </citation>
    <scope>NUCLEOTIDE SEQUENCE [LARGE SCALE GENOMIC DNA]</scope>
    <source>
        <strain evidence="4">DSM 17038</strain>
    </source>
</reference>
<gene>
    <name evidence="3" type="ORF">SAMN05660649_02366</name>
</gene>
<evidence type="ECO:0000256" key="1">
    <source>
        <dbReference type="PROSITE-ProRule" id="PRU00325"/>
    </source>
</evidence>